<evidence type="ECO:0000313" key="3">
    <source>
        <dbReference type="Proteomes" id="UP000463138"/>
    </source>
</evidence>
<sequence length="173" mass="18426">MWGKKSDRVQRGSALIASLVFLLLLTLVGVAGIKSSTSQERMAASTKLKNDSVQAAEAALRIVYQQLAIAAQENKPLPTPCQATDCVIPESALDIDATGSPGAGWVQIATSAETNNMQVWYRITSLGEALAPANTLSASLPYEGPGNLYRIVVVSFKGSTRTVLESVYVHYVV</sequence>
<proteinExistence type="predicted"/>
<evidence type="ECO:0000259" key="1">
    <source>
        <dbReference type="Pfam" id="PF14341"/>
    </source>
</evidence>
<dbReference type="Pfam" id="PF14341">
    <property type="entry name" value="PilX_N"/>
    <property type="match status" value="1"/>
</dbReference>
<dbReference type="AlphaFoldDB" id="A0A7V7KVX3"/>
<dbReference type="InterPro" id="IPR025746">
    <property type="entry name" value="PilX_N_dom"/>
</dbReference>
<accession>A0A7V7KVX3</accession>
<gene>
    <name evidence="2" type="ORF">DT594_15650</name>
</gene>
<feature type="domain" description="Type 4 fimbrial biogenesis protein PilX N-terminal" evidence="1">
    <location>
        <begin position="11"/>
        <end position="61"/>
    </location>
</feature>
<reference evidence="2 3" key="1">
    <citation type="submission" date="2018-07" db="EMBL/GenBank/DDBJ databases">
        <title>Pseudomonas laoshanensis sp. nov., isolated from soil.</title>
        <authorList>
            <person name="Sun J."/>
            <person name="Yu L."/>
            <person name="Wang M."/>
            <person name="Zhang C."/>
        </authorList>
    </citation>
    <scope>NUCLEOTIDE SEQUENCE [LARGE SCALE GENOMIC DNA]</scope>
    <source>
        <strain evidence="2 3">Y22</strain>
    </source>
</reference>
<evidence type="ECO:0000313" key="2">
    <source>
        <dbReference type="EMBL" id="KAA0692395.1"/>
    </source>
</evidence>
<protein>
    <recommendedName>
        <fullName evidence="1">Type 4 fimbrial biogenesis protein PilX N-terminal domain-containing protein</fullName>
    </recommendedName>
</protein>
<keyword evidence="3" id="KW-1185">Reference proteome</keyword>
<name>A0A7V7KVX3_9GAMM</name>
<dbReference type="EMBL" id="QOVF01000006">
    <property type="protein sequence ID" value="KAA0692395.1"/>
    <property type="molecule type" value="Genomic_DNA"/>
</dbReference>
<comment type="caution">
    <text evidence="2">The sequence shown here is derived from an EMBL/GenBank/DDBJ whole genome shotgun (WGS) entry which is preliminary data.</text>
</comment>
<dbReference type="OrthoDB" id="6887397at2"/>
<dbReference type="Proteomes" id="UP000463138">
    <property type="component" value="Unassembled WGS sequence"/>
</dbReference>
<organism evidence="2 3">
    <name type="scientific">Halopseudomonas laoshanensis</name>
    <dbReference type="NCBI Taxonomy" id="2268758"/>
    <lineage>
        <taxon>Bacteria</taxon>
        <taxon>Pseudomonadati</taxon>
        <taxon>Pseudomonadota</taxon>
        <taxon>Gammaproteobacteria</taxon>
        <taxon>Pseudomonadales</taxon>
        <taxon>Pseudomonadaceae</taxon>
        <taxon>Halopseudomonas</taxon>
    </lineage>
</organism>
<dbReference type="RefSeq" id="WP_149333658.1">
    <property type="nucleotide sequence ID" value="NZ_QOVF01000006.1"/>
</dbReference>